<gene>
    <name evidence="1" type="primary">LRO1_2</name>
    <name evidence="1" type="ORF">EV182_005378</name>
</gene>
<comment type="caution">
    <text evidence="1">The sequence shown here is derived from an EMBL/GenBank/DDBJ whole genome shotgun (WGS) entry which is preliminary data.</text>
</comment>
<protein>
    <submittedName>
        <fullName evidence="1">Phospholipid:diacylglycerol acyltransferase</fullName>
        <ecNumber evidence="1">2.3.1.158</ecNumber>
    </submittedName>
</protein>
<reference evidence="1" key="1">
    <citation type="submission" date="2022-06" db="EMBL/GenBank/DDBJ databases">
        <title>Phylogenomic reconstructions and comparative analyses of Kickxellomycotina fungi.</title>
        <authorList>
            <person name="Reynolds N.K."/>
            <person name="Stajich J.E."/>
            <person name="Barry K."/>
            <person name="Grigoriev I.V."/>
            <person name="Crous P."/>
            <person name="Smith M.E."/>
        </authorList>
    </citation>
    <scope>NUCLEOTIDE SEQUENCE</scope>
    <source>
        <strain evidence="1">RSA 2271</strain>
    </source>
</reference>
<evidence type="ECO:0000313" key="2">
    <source>
        <dbReference type="Proteomes" id="UP001145114"/>
    </source>
</evidence>
<organism evidence="1 2">
    <name type="scientific">Spiromyces aspiralis</name>
    <dbReference type="NCBI Taxonomy" id="68401"/>
    <lineage>
        <taxon>Eukaryota</taxon>
        <taxon>Fungi</taxon>
        <taxon>Fungi incertae sedis</taxon>
        <taxon>Zoopagomycota</taxon>
        <taxon>Kickxellomycotina</taxon>
        <taxon>Kickxellomycetes</taxon>
        <taxon>Kickxellales</taxon>
        <taxon>Kickxellaceae</taxon>
        <taxon>Spiromyces</taxon>
    </lineage>
</organism>
<sequence>LDAADYFIPKYWIWAKLIENLAEIGYDSNNMYFASFDWRLSYANMEKRDGMLSRLKLQVEHLTKMTGEKAVIVCHSMGANVFEYFMHWVESPAGANAGEDWVSKHIEAVVNIAGPMLGVSKTLSSLISGEQRETVQPLADYMLEHFLNKHERARIFRSWGGLPSLLPKGGNAVWGDLDYAPDDVVGPRRDGADSYGAMIRFADGKALGFERNLTAEDALDMLVHTLDPRIRERMLNEYSFGAFTTEADMQQHRLDHRMWTNSLQSQLPRAPDMKIYCIYGVGIETERSYYYERLTGSQIRRSERQQEESIGREREKLLKVRSGLSTSDSHTRRLLIKGAMADEVDRHKDHGPVSTLRIDTCQSNPEEFTSSGIVTTDG</sequence>
<keyword evidence="1" id="KW-0808">Transferase</keyword>
<proteinExistence type="predicted"/>
<dbReference type="EMBL" id="JAMZIH010001894">
    <property type="protein sequence ID" value="KAJ1677814.1"/>
    <property type="molecule type" value="Genomic_DNA"/>
</dbReference>
<name>A0ACC1HV91_9FUNG</name>
<dbReference type="Proteomes" id="UP001145114">
    <property type="component" value="Unassembled WGS sequence"/>
</dbReference>
<feature type="non-terminal residue" evidence="1">
    <location>
        <position position="378"/>
    </location>
</feature>
<keyword evidence="1" id="KW-0012">Acyltransferase</keyword>
<feature type="non-terminal residue" evidence="1">
    <location>
        <position position="1"/>
    </location>
</feature>
<evidence type="ECO:0000313" key="1">
    <source>
        <dbReference type="EMBL" id="KAJ1677814.1"/>
    </source>
</evidence>
<keyword evidence="2" id="KW-1185">Reference proteome</keyword>
<accession>A0ACC1HV91</accession>
<dbReference type="EC" id="2.3.1.158" evidence="1"/>